<evidence type="ECO:0000256" key="1">
    <source>
        <dbReference type="ARBA" id="ARBA00004651"/>
    </source>
</evidence>
<evidence type="ECO:0000259" key="8">
    <source>
        <dbReference type="Pfam" id="PF06738"/>
    </source>
</evidence>
<comment type="similarity">
    <text evidence="6">Belongs to the ThrE exporter (TC 2.A.79) family.</text>
</comment>
<dbReference type="Pfam" id="PF06738">
    <property type="entry name" value="ThrE"/>
    <property type="match status" value="1"/>
</dbReference>
<keyword evidence="2" id="KW-1003">Cell membrane</keyword>
<keyword evidence="3 7" id="KW-0812">Transmembrane</keyword>
<dbReference type="Proteomes" id="UP000233435">
    <property type="component" value="Unassembled WGS sequence"/>
</dbReference>
<evidence type="ECO:0000313" key="10">
    <source>
        <dbReference type="Proteomes" id="UP000233435"/>
    </source>
</evidence>
<dbReference type="PANTHER" id="PTHR34390">
    <property type="entry name" value="UPF0442 PROTEIN YJJB-RELATED"/>
    <property type="match status" value="1"/>
</dbReference>
<dbReference type="OrthoDB" id="9813917at2"/>
<organism evidence="9 10">
    <name type="scientific">Confluentibacter flavum</name>
    <dbReference type="NCBI Taxonomy" id="1909700"/>
    <lineage>
        <taxon>Bacteria</taxon>
        <taxon>Pseudomonadati</taxon>
        <taxon>Bacteroidota</taxon>
        <taxon>Flavobacteriia</taxon>
        <taxon>Flavobacteriales</taxon>
        <taxon>Flavobacteriaceae</taxon>
        <taxon>Confluentibacter</taxon>
    </lineage>
</organism>
<feature type="transmembrane region" description="Helical" evidence="7">
    <location>
        <begin position="228"/>
        <end position="252"/>
    </location>
</feature>
<keyword evidence="10" id="KW-1185">Reference proteome</keyword>
<evidence type="ECO:0000256" key="4">
    <source>
        <dbReference type="ARBA" id="ARBA00022989"/>
    </source>
</evidence>
<dbReference type="PANTHER" id="PTHR34390:SF2">
    <property type="entry name" value="SUCCINATE TRANSPORTER SUBUNIT YJJP-RELATED"/>
    <property type="match status" value="1"/>
</dbReference>
<feature type="transmembrane region" description="Helical" evidence="7">
    <location>
        <begin position="120"/>
        <end position="138"/>
    </location>
</feature>
<evidence type="ECO:0000256" key="7">
    <source>
        <dbReference type="SAM" id="Phobius"/>
    </source>
</evidence>
<sequence length="255" mass="28161">MDSSKELIKTVDLLLDISSLLMVSGANTNRVNLSIYRFASALHFNTSCFISHKSIVMTVYEDNSTLSCTRVKNIPPYAINFSIISSVSKASWTAVEEHWTLDKISKEIETIKKQKRYPKLVVLIAVSLSGAGFCNIFKGDYLNMGVAFFSTFIGLLIFQLTHKEKYNVYLRIFSASLIASILASLGIIFNIGSNPQTALATSILFLVPGVALINSFTDFLDNNIINGMVRFTTGLMTVLAIALGLFIAMILFQLN</sequence>
<dbReference type="GO" id="GO:0015744">
    <property type="term" value="P:succinate transport"/>
    <property type="evidence" value="ECO:0007669"/>
    <property type="project" value="TreeGrafter"/>
</dbReference>
<feature type="transmembrane region" description="Helical" evidence="7">
    <location>
        <begin position="197"/>
        <end position="216"/>
    </location>
</feature>
<dbReference type="GO" id="GO:0005886">
    <property type="term" value="C:plasma membrane"/>
    <property type="evidence" value="ECO:0007669"/>
    <property type="project" value="UniProtKB-SubCell"/>
</dbReference>
<dbReference type="EMBL" id="PJEO01000014">
    <property type="protein sequence ID" value="PKQ46299.1"/>
    <property type="molecule type" value="Genomic_DNA"/>
</dbReference>
<evidence type="ECO:0000256" key="5">
    <source>
        <dbReference type="ARBA" id="ARBA00023136"/>
    </source>
</evidence>
<accession>A0A2N3HMU5</accession>
<evidence type="ECO:0000256" key="2">
    <source>
        <dbReference type="ARBA" id="ARBA00022475"/>
    </source>
</evidence>
<proteinExistence type="inferred from homology"/>
<dbReference type="InterPro" id="IPR010619">
    <property type="entry name" value="ThrE-like_N"/>
</dbReference>
<evidence type="ECO:0000256" key="6">
    <source>
        <dbReference type="ARBA" id="ARBA00034125"/>
    </source>
</evidence>
<dbReference type="RefSeq" id="WP_106658576.1">
    <property type="nucleotide sequence ID" value="NZ_PJEO01000014.1"/>
</dbReference>
<feature type="domain" description="Threonine/serine exporter-like N-terminal" evidence="8">
    <location>
        <begin position="13"/>
        <end position="251"/>
    </location>
</feature>
<reference evidence="9 10" key="1">
    <citation type="submission" date="2017-12" db="EMBL/GenBank/DDBJ databases">
        <title>Confluentibacter flavum sp. nov., isolated from the saline lake.</title>
        <authorList>
            <person name="Yu L."/>
        </authorList>
    </citation>
    <scope>NUCLEOTIDE SEQUENCE [LARGE SCALE GENOMIC DNA]</scope>
    <source>
        <strain evidence="9 10">3B</strain>
    </source>
</reference>
<comment type="subcellular location">
    <subcellularLocation>
        <location evidence="1">Cell membrane</location>
        <topology evidence="1">Multi-pass membrane protein</topology>
    </subcellularLocation>
</comment>
<dbReference type="GO" id="GO:0022857">
    <property type="term" value="F:transmembrane transporter activity"/>
    <property type="evidence" value="ECO:0007669"/>
    <property type="project" value="InterPro"/>
</dbReference>
<feature type="transmembrane region" description="Helical" evidence="7">
    <location>
        <begin position="168"/>
        <end position="191"/>
    </location>
</feature>
<keyword evidence="5 7" id="KW-0472">Membrane</keyword>
<evidence type="ECO:0000256" key="3">
    <source>
        <dbReference type="ARBA" id="ARBA00022692"/>
    </source>
</evidence>
<evidence type="ECO:0000313" key="9">
    <source>
        <dbReference type="EMBL" id="PKQ46299.1"/>
    </source>
</evidence>
<gene>
    <name evidence="9" type="ORF">CSW08_03820</name>
</gene>
<name>A0A2N3HMU5_9FLAO</name>
<keyword evidence="4 7" id="KW-1133">Transmembrane helix</keyword>
<protein>
    <recommendedName>
        <fullName evidence="8">Threonine/serine exporter-like N-terminal domain-containing protein</fullName>
    </recommendedName>
</protein>
<dbReference type="AlphaFoldDB" id="A0A2N3HMU5"/>
<feature type="transmembrane region" description="Helical" evidence="7">
    <location>
        <begin position="144"/>
        <end position="161"/>
    </location>
</feature>
<comment type="caution">
    <text evidence="9">The sequence shown here is derived from an EMBL/GenBank/DDBJ whole genome shotgun (WGS) entry which is preliminary data.</text>
</comment>
<dbReference type="InterPro" id="IPR050539">
    <property type="entry name" value="ThrE_Dicarb/AminoAcid_Exp"/>
</dbReference>